<dbReference type="InterPro" id="IPR038071">
    <property type="entry name" value="UROD/MetE-like_sf"/>
</dbReference>
<dbReference type="SUPFAM" id="SSF51726">
    <property type="entry name" value="UROD/MetE-like"/>
    <property type="match status" value="1"/>
</dbReference>
<dbReference type="OrthoDB" id="339900at2759"/>
<comment type="pathway">
    <text evidence="1">Porphyrin-containing compound metabolism; protoporphyrin-IX biosynthesis; coproporphyrinogen-III from 5-aminolevulinate: step 4/4.</text>
</comment>
<keyword evidence="5 9" id="KW-0456">Lyase</keyword>
<evidence type="ECO:0000256" key="2">
    <source>
        <dbReference type="ARBA" id="ARBA00009935"/>
    </source>
</evidence>
<dbReference type="Proteomes" id="UP000219813">
    <property type="component" value="Chromosome 11"/>
</dbReference>
<dbReference type="RefSeq" id="XP_028862740.1">
    <property type="nucleotide sequence ID" value="XM_029006229.1"/>
</dbReference>
<dbReference type="GeneID" id="39870018"/>
<evidence type="ECO:0000256" key="5">
    <source>
        <dbReference type="ARBA" id="ARBA00023239"/>
    </source>
</evidence>
<keyword evidence="7" id="KW-0812">Transmembrane</keyword>
<feature type="domain" description="Uroporphyrinogen decarboxylase (URO-D)" evidence="8">
    <location>
        <begin position="33"/>
        <end position="380"/>
    </location>
</feature>
<dbReference type="EC" id="4.1.1.37" evidence="3"/>
<feature type="transmembrane region" description="Helical" evidence="7">
    <location>
        <begin position="98"/>
        <end position="118"/>
    </location>
</feature>
<gene>
    <name evidence="9" type="primary">UROD</name>
    <name evidence="9" type="ORF">PMUG01_11055600</name>
</gene>
<organism evidence="9 10">
    <name type="scientific">Plasmodium malariae</name>
    <dbReference type="NCBI Taxonomy" id="5858"/>
    <lineage>
        <taxon>Eukaryota</taxon>
        <taxon>Sar</taxon>
        <taxon>Alveolata</taxon>
        <taxon>Apicomplexa</taxon>
        <taxon>Aconoidasida</taxon>
        <taxon>Haemosporida</taxon>
        <taxon>Plasmodiidae</taxon>
        <taxon>Plasmodium</taxon>
        <taxon>Plasmodium (Plasmodium)</taxon>
    </lineage>
</organism>
<dbReference type="GO" id="GO:0004853">
    <property type="term" value="F:uroporphyrinogen decarboxylase activity"/>
    <property type="evidence" value="ECO:0007669"/>
    <property type="project" value="UniProtKB-EC"/>
</dbReference>
<name>A0A1D3SN27_PLAMA</name>
<dbReference type="GO" id="GO:0005829">
    <property type="term" value="C:cytosol"/>
    <property type="evidence" value="ECO:0007669"/>
    <property type="project" value="TreeGrafter"/>
</dbReference>
<keyword evidence="7" id="KW-1133">Transmembrane helix</keyword>
<evidence type="ECO:0000313" key="10">
    <source>
        <dbReference type="Proteomes" id="UP000219813"/>
    </source>
</evidence>
<dbReference type="UniPathway" id="UPA00251">
    <property type="reaction ID" value="UER00321"/>
</dbReference>
<evidence type="ECO:0000256" key="7">
    <source>
        <dbReference type="SAM" id="Phobius"/>
    </source>
</evidence>
<keyword evidence="7" id="KW-0472">Membrane</keyword>
<evidence type="ECO:0000313" key="9">
    <source>
        <dbReference type="EMBL" id="SCO93303.1"/>
    </source>
</evidence>
<evidence type="ECO:0000256" key="4">
    <source>
        <dbReference type="ARBA" id="ARBA00022793"/>
    </source>
</evidence>
<dbReference type="KEGG" id="pmal:PMUG01_11055600"/>
<dbReference type="EMBL" id="LT594632">
    <property type="protein sequence ID" value="SCO93303.1"/>
    <property type="molecule type" value="Genomic_DNA"/>
</dbReference>
<dbReference type="InterPro" id="IPR000257">
    <property type="entry name" value="Uroporphyrinogen_deCOase"/>
</dbReference>
<dbReference type="OMA" id="LWLMRQA"/>
<keyword evidence="6" id="KW-0627">Porphyrin biosynthesis</keyword>
<dbReference type="PANTHER" id="PTHR21091">
    <property type="entry name" value="METHYLTETRAHYDROFOLATE:HOMOCYSTEINE METHYLTRANSFERASE RELATED"/>
    <property type="match status" value="1"/>
</dbReference>
<comment type="similarity">
    <text evidence="2">Belongs to the uroporphyrinogen decarboxylase family.</text>
</comment>
<dbReference type="Gene3D" id="3.20.20.210">
    <property type="match status" value="1"/>
</dbReference>
<proteinExistence type="inferred from homology"/>
<dbReference type="NCBIfam" id="TIGR01464">
    <property type="entry name" value="hemE"/>
    <property type="match status" value="1"/>
</dbReference>
<dbReference type="Pfam" id="PF01208">
    <property type="entry name" value="URO-D"/>
    <property type="match status" value="1"/>
</dbReference>
<protein>
    <recommendedName>
        <fullName evidence="3">uroporphyrinogen decarboxylase</fullName>
        <ecNumber evidence="3">4.1.1.37</ecNumber>
    </recommendedName>
</protein>
<dbReference type="PANTHER" id="PTHR21091:SF169">
    <property type="entry name" value="UROPORPHYRINOGEN DECARBOXYLASE"/>
    <property type="match status" value="1"/>
</dbReference>
<dbReference type="AlphaFoldDB" id="A0A1D3SN27"/>
<evidence type="ECO:0000259" key="8">
    <source>
        <dbReference type="Pfam" id="PF01208"/>
    </source>
</evidence>
<evidence type="ECO:0000256" key="1">
    <source>
        <dbReference type="ARBA" id="ARBA00004804"/>
    </source>
</evidence>
<evidence type="ECO:0000256" key="6">
    <source>
        <dbReference type="ARBA" id="ARBA00023244"/>
    </source>
</evidence>
<dbReference type="VEuPathDB" id="PlasmoDB:PmUG01_11055600"/>
<keyword evidence="4" id="KW-0210">Decarboxylase</keyword>
<evidence type="ECO:0000256" key="3">
    <source>
        <dbReference type="ARBA" id="ARBA00012288"/>
    </source>
</evidence>
<accession>A0A1D3SN27</accession>
<reference evidence="9 10" key="1">
    <citation type="submission" date="2016-06" db="EMBL/GenBank/DDBJ databases">
        <authorList>
            <consortium name="Pathogen Informatics"/>
        </authorList>
    </citation>
    <scope>NUCLEOTIDE SEQUENCE [LARGE SCALE GENOMIC DNA]</scope>
</reference>
<keyword evidence="10" id="KW-1185">Reference proteome</keyword>
<dbReference type="GO" id="GO:0006782">
    <property type="term" value="P:protoporphyrinogen IX biosynthetic process"/>
    <property type="evidence" value="ECO:0007669"/>
    <property type="project" value="UniProtKB-UniPathway"/>
</dbReference>
<dbReference type="InterPro" id="IPR006361">
    <property type="entry name" value="Uroporphyrinogen_deCO2ase_HemE"/>
</dbReference>
<sequence length="392" mass="45710">MISSTTNNHMHGTEEVYTRPANLTYPTEYGRPKNDLILRVIENKEKGKEMEMIPFWLMRQAGRYLPEYLLFRKKYGFLEMCYDPELSSEVSIFPLKRFACDMLVIFSDILIIFVAMGIQIEFIENIGPVLNKEIFTYDEFTKLNLNIPEVIENLHYVYDSINLTKKKINNSVPILGFVGSPFTLFTYLTKNNKKTYEESLKLIYGKPNDAHKMLHILTNICANHLINQIDSGADIIQIFDSNADIVDKDRFKEFSLYYINKVIQLVKKHRPNTYIILFVKDNFHEDINEINIDVLSITHKQLANNHSQFYYNLFKNKIIIQGALDPNILLLDDEKLVQKYTEAMIDKISYTNKYIANLGHGVLPNSRIENVHAFIDTVKRAGKEMHTDKNRV</sequence>
<dbReference type="CDD" id="cd00717">
    <property type="entry name" value="URO-D"/>
    <property type="match status" value="1"/>
</dbReference>